<dbReference type="GO" id="GO:0004022">
    <property type="term" value="F:alcohol dehydrogenase (NAD+) activity"/>
    <property type="evidence" value="ECO:0007669"/>
    <property type="project" value="TreeGrafter"/>
</dbReference>
<dbReference type="Pfam" id="PF08240">
    <property type="entry name" value="ADH_N"/>
    <property type="match status" value="1"/>
</dbReference>
<dbReference type="RefSeq" id="XP_009546753.1">
    <property type="nucleotide sequence ID" value="XM_009548458.1"/>
</dbReference>
<dbReference type="GO" id="GO:0046872">
    <property type="term" value="F:metal ion binding"/>
    <property type="evidence" value="ECO:0007669"/>
    <property type="project" value="UniProtKB-KW"/>
</dbReference>
<dbReference type="InParanoid" id="W4K8X5"/>
<proteinExistence type="inferred from homology"/>
<protein>
    <recommendedName>
        <fullName evidence="10">Enoyl reductase (ER) domain-containing protein</fullName>
    </recommendedName>
</protein>
<name>W4K8X5_HETIT</name>
<dbReference type="eggNOG" id="KOG0023">
    <property type="taxonomic scope" value="Eukaryota"/>
</dbReference>
<keyword evidence="4" id="KW-0862">Zinc</keyword>
<dbReference type="GeneID" id="20676193"/>
<dbReference type="InterPro" id="IPR036291">
    <property type="entry name" value="NAD(P)-bd_dom_sf"/>
</dbReference>
<keyword evidence="9" id="KW-1185">Reference proteome</keyword>
<dbReference type="EMBL" id="KI925458">
    <property type="protein sequence ID" value="ETW82209.1"/>
    <property type="molecule type" value="Genomic_DNA"/>
</dbReference>
<organism evidence="8 9">
    <name type="scientific">Heterobasidion irregulare (strain TC 32-1)</name>
    <dbReference type="NCBI Taxonomy" id="747525"/>
    <lineage>
        <taxon>Eukaryota</taxon>
        <taxon>Fungi</taxon>
        <taxon>Dikarya</taxon>
        <taxon>Basidiomycota</taxon>
        <taxon>Agaricomycotina</taxon>
        <taxon>Agaricomycetes</taxon>
        <taxon>Russulales</taxon>
        <taxon>Bondarzewiaceae</taxon>
        <taxon>Heterobasidion</taxon>
        <taxon>Heterobasidion annosum species complex</taxon>
    </lineage>
</organism>
<evidence type="ECO:0000256" key="2">
    <source>
        <dbReference type="ARBA" id="ARBA00008072"/>
    </source>
</evidence>
<comment type="similarity">
    <text evidence="2">Belongs to the zinc-containing alcohol dehydrogenase family.</text>
</comment>
<evidence type="ECO:0008006" key="10">
    <source>
        <dbReference type="Google" id="ProtNLM"/>
    </source>
</evidence>
<dbReference type="InterPro" id="IPR013149">
    <property type="entry name" value="ADH-like_C"/>
</dbReference>
<dbReference type="Gene3D" id="3.40.50.720">
    <property type="entry name" value="NAD(P)-binding Rossmann-like Domain"/>
    <property type="match status" value="1"/>
</dbReference>
<dbReference type="InterPro" id="IPR013154">
    <property type="entry name" value="ADH-like_N"/>
</dbReference>
<evidence type="ECO:0000256" key="5">
    <source>
        <dbReference type="ARBA" id="ARBA00023002"/>
    </source>
</evidence>
<feature type="domain" description="Alcohol dehydrogenase-like N-terminal" evidence="7">
    <location>
        <begin position="32"/>
        <end position="148"/>
    </location>
</feature>
<dbReference type="PANTHER" id="PTHR42940:SF7">
    <property type="entry name" value="ALCOHOL DEHYDROGENASE-LIKE N-TERMINAL DOMAIN-CONTAINING PROTEIN"/>
    <property type="match status" value="1"/>
</dbReference>
<reference evidence="8 9" key="1">
    <citation type="journal article" date="2012" name="New Phytol.">
        <title>Insight into trade-off between wood decay and parasitism from the genome of a fungal forest pathogen.</title>
        <authorList>
            <person name="Olson A."/>
            <person name="Aerts A."/>
            <person name="Asiegbu F."/>
            <person name="Belbahri L."/>
            <person name="Bouzid O."/>
            <person name="Broberg A."/>
            <person name="Canback B."/>
            <person name="Coutinho P.M."/>
            <person name="Cullen D."/>
            <person name="Dalman K."/>
            <person name="Deflorio G."/>
            <person name="van Diepen L.T."/>
            <person name="Dunand C."/>
            <person name="Duplessis S."/>
            <person name="Durling M."/>
            <person name="Gonthier P."/>
            <person name="Grimwood J."/>
            <person name="Fossdal C.G."/>
            <person name="Hansson D."/>
            <person name="Henrissat B."/>
            <person name="Hietala A."/>
            <person name="Himmelstrand K."/>
            <person name="Hoffmeister D."/>
            <person name="Hogberg N."/>
            <person name="James T.Y."/>
            <person name="Karlsson M."/>
            <person name="Kohler A."/>
            <person name="Kues U."/>
            <person name="Lee Y.H."/>
            <person name="Lin Y.C."/>
            <person name="Lind M."/>
            <person name="Lindquist E."/>
            <person name="Lombard V."/>
            <person name="Lucas S."/>
            <person name="Lunden K."/>
            <person name="Morin E."/>
            <person name="Murat C."/>
            <person name="Park J."/>
            <person name="Raffaello T."/>
            <person name="Rouze P."/>
            <person name="Salamov A."/>
            <person name="Schmutz J."/>
            <person name="Solheim H."/>
            <person name="Stahlberg J."/>
            <person name="Velez H."/>
            <person name="de Vries R.P."/>
            <person name="Wiebenga A."/>
            <person name="Woodward S."/>
            <person name="Yakovlev I."/>
            <person name="Garbelotto M."/>
            <person name="Martin F."/>
            <person name="Grigoriev I.V."/>
            <person name="Stenlid J."/>
        </authorList>
    </citation>
    <scope>NUCLEOTIDE SEQUENCE [LARGE SCALE GENOMIC DNA]</scope>
    <source>
        <strain evidence="8 9">TC 32-1</strain>
    </source>
</reference>
<dbReference type="SUPFAM" id="SSF51735">
    <property type="entry name" value="NAD(P)-binding Rossmann-fold domains"/>
    <property type="match status" value="1"/>
</dbReference>
<accession>W4K8X5</accession>
<sequence length="355" mass="37288">MANPPTFFKAISCPGPKQPWQTITVPLRAPKSTEVLVRVHASGICYGDHLVHDGTLPGIAYPRTPGHEVVGRVAAVGTALNALGPSARFRIGSLVGVGWYGGHCATCDACRRGDFGGCASQVITGATFDGGHAEYLYVSESAIVGIPEECLEQASYAELAPLLCAGATVYEALRTTPFSPGDLCLVQGIGGLGHLAIQYAVRLGLKVYAVSSGPTKAALAMSLGAHGYIDASAHGPSVIERVQAMGGAKVILCTTPSAEQTSALIPAVARDGVVTLVGVAMDGDVRINNGLMVMRRAMLRGWGCGTARETESCVQFSMLTDVKSMVQEFGFEDFVRAYDDTMHGKPQFRNVIVFP</sequence>
<dbReference type="Pfam" id="PF00107">
    <property type="entry name" value="ADH_zinc_N"/>
    <property type="match status" value="1"/>
</dbReference>
<dbReference type="PANTHER" id="PTHR42940">
    <property type="entry name" value="ALCOHOL DEHYDROGENASE 1-RELATED"/>
    <property type="match status" value="1"/>
</dbReference>
<gene>
    <name evidence="8" type="ORF">HETIRDRAFT_451786</name>
</gene>
<evidence type="ECO:0000313" key="9">
    <source>
        <dbReference type="Proteomes" id="UP000030671"/>
    </source>
</evidence>
<comment type="cofactor">
    <cofactor evidence="1">
        <name>Zn(2+)</name>
        <dbReference type="ChEBI" id="CHEBI:29105"/>
    </cofactor>
</comment>
<dbReference type="SUPFAM" id="SSF50129">
    <property type="entry name" value="GroES-like"/>
    <property type="match status" value="1"/>
</dbReference>
<evidence type="ECO:0000259" key="6">
    <source>
        <dbReference type="Pfam" id="PF00107"/>
    </source>
</evidence>
<keyword evidence="5" id="KW-0560">Oxidoreductase</keyword>
<dbReference type="Proteomes" id="UP000030671">
    <property type="component" value="Unassembled WGS sequence"/>
</dbReference>
<evidence type="ECO:0000313" key="8">
    <source>
        <dbReference type="EMBL" id="ETW82209.1"/>
    </source>
</evidence>
<dbReference type="HOGENOM" id="CLU_026673_20_1_1"/>
<dbReference type="OrthoDB" id="1560166at2759"/>
<keyword evidence="3" id="KW-0479">Metal-binding</keyword>
<evidence type="ECO:0000256" key="1">
    <source>
        <dbReference type="ARBA" id="ARBA00001947"/>
    </source>
</evidence>
<evidence type="ECO:0000256" key="3">
    <source>
        <dbReference type="ARBA" id="ARBA00022723"/>
    </source>
</evidence>
<dbReference type="STRING" id="747525.W4K8X5"/>
<evidence type="ECO:0000256" key="4">
    <source>
        <dbReference type="ARBA" id="ARBA00022833"/>
    </source>
</evidence>
<dbReference type="AlphaFoldDB" id="W4K8X5"/>
<dbReference type="InterPro" id="IPR011032">
    <property type="entry name" value="GroES-like_sf"/>
</dbReference>
<dbReference type="KEGG" id="hir:HETIRDRAFT_451786"/>
<dbReference type="GO" id="GO:0005737">
    <property type="term" value="C:cytoplasm"/>
    <property type="evidence" value="ECO:0007669"/>
    <property type="project" value="TreeGrafter"/>
</dbReference>
<evidence type="ECO:0000259" key="7">
    <source>
        <dbReference type="Pfam" id="PF08240"/>
    </source>
</evidence>
<feature type="domain" description="Alcohol dehydrogenase-like C-terminal" evidence="6">
    <location>
        <begin position="191"/>
        <end position="312"/>
    </location>
</feature>
<dbReference type="Gene3D" id="3.90.180.10">
    <property type="entry name" value="Medium-chain alcohol dehydrogenases, catalytic domain"/>
    <property type="match status" value="1"/>
</dbReference>